<dbReference type="Pfam" id="PF13787">
    <property type="entry name" value="HXXEE"/>
    <property type="match status" value="1"/>
</dbReference>
<dbReference type="RefSeq" id="WP_184787361.1">
    <property type="nucleotide sequence ID" value="NZ_BONT01000088.1"/>
</dbReference>
<sequence length="163" mass="17493">MSVDRALPRPAAAPDLSALPFFLPFAVYILHTLEELPGFAAWATRHFGPETTSTFAAYHVPLILLVGYCSWRAARAGHGGVWIVLATAFQWQFAMNALFHLTTWIALGEYSPGAVTAATVSIPATGLYFAWIRRTGRATTRELVLGVAAGTVIAAGAVGFLFL</sequence>
<feature type="transmembrane region" description="Helical" evidence="1">
    <location>
        <begin position="113"/>
        <end position="131"/>
    </location>
</feature>
<evidence type="ECO:0008006" key="4">
    <source>
        <dbReference type="Google" id="ProtNLM"/>
    </source>
</evidence>
<dbReference type="EMBL" id="JACHGT010000004">
    <property type="protein sequence ID" value="MBB6034513.1"/>
    <property type="molecule type" value="Genomic_DNA"/>
</dbReference>
<evidence type="ECO:0000256" key="1">
    <source>
        <dbReference type="SAM" id="Phobius"/>
    </source>
</evidence>
<keyword evidence="1" id="KW-1133">Transmembrane helix</keyword>
<reference evidence="2 3" key="1">
    <citation type="submission" date="2020-08" db="EMBL/GenBank/DDBJ databases">
        <title>Genomic Encyclopedia of Type Strains, Phase IV (KMG-IV): sequencing the most valuable type-strain genomes for metagenomic binning, comparative biology and taxonomic classification.</title>
        <authorList>
            <person name="Goeker M."/>
        </authorList>
    </citation>
    <scope>NUCLEOTIDE SEQUENCE [LARGE SCALE GENOMIC DNA]</scope>
    <source>
        <strain evidence="2 3">YIM 65646</strain>
    </source>
</reference>
<feature type="transmembrane region" description="Helical" evidence="1">
    <location>
        <begin position="81"/>
        <end position="107"/>
    </location>
</feature>
<accession>A0A841FHS4</accession>
<evidence type="ECO:0000313" key="2">
    <source>
        <dbReference type="EMBL" id="MBB6034513.1"/>
    </source>
</evidence>
<feature type="transmembrane region" description="Helical" evidence="1">
    <location>
        <begin position="12"/>
        <end position="31"/>
    </location>
</feature>
<keyword evidence="1" id="KW-0472">Membrane</keyword>
<organism evidence="2 3">
    <name type="scientific">Phytomonospora endophytica</name>
    <dbReference type="NCBI Taxonomy" id="714109"/>
    <lineage>
        <taxon>Bacteria</taxon>
        <taxon>Bacillati</taxon>
        <taxon>Actinomycetota</taxon>
        <taxon>Actinomycetes</taxon>
        <taxon>Micromonosporales</taxon>
        <taxon>Micromonosporaceae</taxon>
        <taxon>Phytomonospora</taxon>
    </lineage>
</organism>
<proteinExistence type="predicted"/>
<dbReference type="AlphaFoldDB" id="A0A841FHS4"/>
<feature type="transmembrane region" description="Helical" evidence="1">
    <location>
        <begin position="51"/>
        <end position="69"/>
    </location>
</feature>
<gene>
    <name evidence="2" type="ORF">HNR73_002363</name>
</gene>
<keyword evidence="1" id="KW-0812">Transmembrane</keyword>
<protein>
    <recommendedName>
        <fullName evidence="4">HXXEE domain-containing protein</fullName>
    </recommendedName>
</protein>
<name>A0A841FHS4_9ACTN</name>
<dbReference type="InterPro" id="IPR025671">
    <property type="entry name" value="HXXEE"/>
</dbReference>
<comment type="caution">
    <text evidence="2">The sequence shown here is derived from an EMBL/GenBank/DDBJ whole genome shotgun (WGS) entry which is preliminary data.</text>
</comment>
<keyword evidence="3" id="KW-1185">Reference proteome</keyword>
<feature type="transmembrane region" description="Helical" evidence="1">
    <location>
        <begin position="143"/>
        <end position="162"/>
    </location>
</feature>
<dbReference type="Proteomes" id="UP000548476">
    <property type="component" value="Unassembled WGS sequence"/>
</dbReference>
<evidence type="ECO:0000313" key="3">
    <source>
        <dbReference type="Proteomes" id="UP000548476"/>
    </source>
</evidence>